<evidence type="ECO:0000256" key="8">
    <source>
        <dbReference type="ARBA" id="ARBA00037071"/>
    </source>
</evidence>
<dbReference type="EMBL" id="NVUU01000004">
    <property type="protein sequence ID" value="PCI96011.1"/>
    <property type="molecule type" value="Genomic_DNA"/>
</dbReference>
<proteinExistence type="inferred from homology"/>
<dbReference type="GO" id="GO:0003755">
    <property type="term" value="F:peptidyl-prolyl cis-trans isomerase activity"/>
    <property type="evidence" value="ECO:0007669"/>
    <property type="project" value="UniProtKB-UniRule"/>
</dbReference>
<comment type="function">
    <text evidence="8">Also involved in hydrogenase metallocenter assembly, probably by participating in the nickel insertion step. This function in hydrogenase biosynthesis requires chaperone activity and the presence of the metal-binding domain, but not PPIase activity.</text>
</comment>
<evidence type="ECO:0000256" key="5">
    <source>
        <dbReference type="ARBA" id="ARBA00023110"/>
    </source>
</evidence>
<accession>A0A2A4YMT5</accession>
<evidence type="ECO:0000259" key="11">
    <source>
        <dbReference type="PROSITE" id="PS50059"/>
    </source>
</evidence>
<sequence length="145" mass="15810">MTDLAKQGDTVKVHYTGKLENGTVFDSSKSKEPIEFKIGDASIIAGFEKAIIGMKKGEAKTVKIQSESAYGPHLPELVSDVEKTQFPEHIKPELGQQLEIRQPDGPAIVVTITKVEEVMVTLDANHPLAGKDLIFDIELVDIVNA</sequence>
<dbReference type="SUPFAM" id="SSF54534">
    <property type="entry name" value="FKBP-like"/>
    <property type="match status" value="1"/>
</dbReference>
<evidence type="ECO:0000256" key="7">
    <source>
        <dbReference type="ARBA" id="ARBA00023235"/>
    </source>
</evidence>
<evidence type="ECO:0000256" key="3">
    <source>
        <dbReference type="ARBA" id="ARBA00006577"/>
    </source>
</evidence>
<dbReference type="GO" id="GO:0005737">
    <property type="term" value="C:cytoplasm"/>
    <property type="evidence" value="ECO:0007669"/>
    <property type="project" value="UniProtKB-SubCell"/>
</dbReference>
<dbReference type="AlphaFoldDB" id="A0A2A4YMT5"/>
<dbReference type="Gene3D" id="3.10.50.40">
    <property type="match status" value="1"/>
</dbReference>
<keyword evidence="7 9" id="KW-0413">Isomerase</keyword>
<keyword evidence="6" id="KW-0143">Chaperone</keyword>
<comment type="catalytic activity">
    <reaction evidence="1 9 10">
        <text>[protein]-peptidylproline (omega=180) = [protein]-peptidylproline (omega=0)</text>
        <dbReference type="Rhea" id="RHEA:16237"/>
        <dbReference type="Rhea" id="RHEA-COMP:10747"/>
        <dbReference type="Rhea" id="RHEA-COMP:10748"/>
        <dbReference type="ChEBI" id="CHEBI:83833"/>
        <dbReference type="ChEBI" id="CHEBI:83834"/>
        <dbReference type="EC" id="5.2.1.8"/>
    </reaction>
</comment>
<evidence type="ECO:0000313" key="12">
    <source>
        <dbReference type="EMBL" id="PCI96011.1"/>
    </source>
</evidence>
<evidence type="ECO:0000256" key="6">
    <source>
        <dbReference type="ARBA" id="ARBA00023186"/>
    </source>
</evidence>
<dbReference type="InterPro" id="IPR046357">
    <property type="entry name" value="PPIase_dom_sf"/>
</dbReference>
<comment type="subcellular location">
    <subcellularLocation>
        <location evidence="2">Cytoplasm</location>
    </subcellularLocation>
</comment>
<evidence type="ECO:0000256" key="2">
    <source>
        <dbReference type="ARBA" id="ARBA00004496"/>
    </source>
</evidence>
<dbReference type="EC" id="5.2.1.8" evidence="10"/>
<dbReference type="PANTHER" id="PTHR47861">
    <property type="entry name" value="FKBP-TYPE PEPTIDYL-PROLYL CIS-TRANS ISOMERASE SLYD"/>
    <property type="match status" value="1"/>
</dbReference>
<evidence type="ECO:0000256" key="1">
    <source>
        <dbReference type="ARBA" id="ARBA00000971"/>
    </source>
</evidence>
<dbReference type="GO" id="GO:0042026">
    <property type="term" value="P:protein refolding"/>
    <property type="evidence" value="ECO:0007669"/>
    <property type="project" value="UniProtKB-ARBA"/>
</dbReference>
<evidence type="ECO:0000256" key="10">
    <source>
        <dbReference type="RuleBase" id="RU003915"/>
    </source>
</evidence>
<dbReference type="PROSITE" id="PS50059">
    <property type="entry name" value="FKBP_PPIASE"/>
    <property type="match status" value="1"/>
</dbReference>
<evidence type="ECO:0000313" key="13">
    <source>
        <dbReference type="Proteomes" id="UP000217838"/>
    </source>
</evidence>
<keyword evidence="4" id="KW-0963">Cytoplasm</keyword>
<evidence type="ECO:0000256" key="4">
    <source>
        <dbReference type="ARBA" id="ARBA00022490"/>
    </source>
</evidence>
<dbReference type="Pfam" id="PF00254">
    <property type="entry name" value="FKBP_C"/>
    <property type="match status" value="1"/>
</dbReference>
<name>A0A2A4YMT5_UNCAE</name>
<evidence type="ECO:0000256" key="9">
    <source>
        <dbReference type="PROSITE-ProRule" id="PRU00277"/>
    </source>
</evidence>
<feature type="domain" description="PPIase FKBP-type" evidence="11">
    <location>
        <begin position="8"/>
        <end position="72"/>
    </location>
</feature>
<comment type="similarity">
    <text evidence="3 10">Belongs to the FKBP-type PPIase family.</text>
</comment>
<organism evidence="12 13">
    <name type="scientific">Aerophobetes bacterium</name>
    <dbReference type="NCBI Taxonomy" id="2030807"/>
    <lineage>
        <taxon>Bacteria</taxon>
        <taxon>Candidatus Aerophobota</taxon>
    </lineage>
</organism>
<dbReference type="InterPro" id="IPR001179">
    <property type="entry name" value="PPIase_FKBP_dom"/>
</dbReference>
<comment type="caution">
    <text evidence="12">The sequence shown here is derived from an EMBL/GenBank/DDBJ whole genome shotgun (WGS) entry which is preliminary data.</text>
</comment>
<dbReference type="Proteomes" id="UP000217838">
    <property type="component" value="Unassembled WGS sequence"/>
</dbReference>
<dbReference type="PANTHER" id="PTHR47861:SF3">
    <property type="entry name" value="FKBP-TYPE PEPTIDYL-PROLYL CIS-TRANS ISOMERASE SLYD"/>
    <property type="match status" value="1"/>
</dbReference>
<reference evidence="13" key="1">
    <citation type="submission" date="2017-08" db="EMBL/GenBank/DDBJ databases">
        <title>A dynamic microbial community with high functional redundancy inhabits the cold, oxic subseafloor aquifer.</title>
        <authorList>
            <person name="Tully B.J."/>
            <person name="Wheat C.G."/>
            <person name="Glazer B.T."/>
            <person name="Huber J.A."/>
        </authorList>
    </citation>
    <scope>NUCLEOTIDE SEQUENCE [LARGE SCALE GENOMIC DNA]</scope>
</reference>
<protein>
    <recommendedName>
        <fullName evidence="10">Peptidyl-prolyl cis-trans isomerase</fullName>
        <ecNumber evidence="10">5.2.1.8</ecNumber>
    </recommendedName>
</protein>
<gene>
    <name evidence="12" type="ORF">COB11_00600</name>
</gene>
<keyword evidence="5 9" id="KW-0697">Rotamase</keyword>